<dbReference type="OrthoDB" id="2552978at2759"/>
<evidence type="ECO:0000313" key="3">
    <source>
        <dbReference type="EMBL" id="KAB5591875.1"/>
    </source>
</evidence>
<feature type="domain" description="Suppressor of white apricot N-terminal" evidence="2">
    <location>
        <begin position="22"/>
        <end position="150"/>
    </location>
</feature>
<protein>
    <recommendedName>
        <fullName evidence="2">Suppressor of white apricot N-terminal domain-containing protein</fullName>
    </recommendedName>
</protein>
<evidence type="ECO:0000313" key="4">
    <source>
        <dbReference type="Proteomes" id="UP000383932"/>
    </source>
</evidence>
<feature type="region of interest" description="Disordered" evidence="1">
    <location>
        <begin position="139"/>
        <end position="158"/>
    </location>
</feature>
<accession>A0A5N5QJE9</accession>
<dbReference type="AlphaFoldDB" id="A0A5N5QJE9"/>
<keyword evidence="4" id="KW-1185">Reference proteome</keyword>
<name>A0A5N5QJE9_9AGAM</name>
<dbReference type="Pfam" id="PF09750">
    <property type="entry name" value="DRY_EERY"/>
    <property type="match status" value="1"/>
</dbReference>
<evidence type="ECO:0000256" key="1">
    <source>
        <dbReference type="SAM" id="MobiDB-lite"/>
    </source>
</evidence>
<gene>
    <name evidence="3" type="ORF">CTheo_4663</name>
</gene>
<dbReference type="Proteomes" id="UP000383932">
    <property type="component" value="Unassembled WGS sequence"/>
</dbReference>
<comment type="caution">
    <text evidence="3">The sequence shown here is derived from an EMBL/GenBank/DDBJ whole genome shotgun (WGS) entry which is preliminary data.</text>
</comment>
<evidence type="ECO:0000259" key="2">
    <source>
        <dbReference type="SMART" id="SM01141"/>
    </source>
</evidence>
<organism evidence="3 4">
    <name type="scientific">Ceratobasidium theobromae</name>
    <dbReference type="NCBI Taxonomy" id="1582974"/>
    <lineage>
        <taxon>Eukaryota</taxon>
        <taxon>Fungi</taxon>
        <taxon>Dikarya</taxon>
        <taxon>Basidiomycota</taxon>
        <taxon>Agaricomycotina</taxon>
        <taxon>Agaricomycetes</taxon>
        <taxon>Cantharellales</taxon>
        <taxon>Ceratobasidiaceae</taxon>
        <taxon>Ceratobasidium</taxon>
    </lineage>
</organism>
<dbReference type="SMART" id="SM01141">
    <property type="entry name" value="DRY_EERY"/>
    <property type="match status" value="1"/>
</dbReference>
<feature type="compositionally biased region" description="Basic and acidic residues" evidence="1">
    <location>
        <begin position="241"/>
        <end position="277"/>
    </location>
</feature>
<dbReference type="InterPro" id="IPR019147">
    <property type="entry name" value="SWAP_N_domain"/>
</dbReference>
<feature type="region of interest" description="Disordered" evidence="1">
    <location>
        <begin position="216"/>
        <end position="277"/>
    </location>
</feature>
<reference evidence="3 4" key="1">
    <citation type="journal article" date="2019" name="Fungal Biol. Biotechnol.">
        <title>Draft genome sequence of fastidious pathogen Ceratobasidium theobromae, which causes vascular-streak dieback in Theobroma cacao.</title>
        <authorList>
            <person name="Ali S.S."/>
            <person name="Asman A."/>
            <person name="Shao J."/>
            <person name="Firmansyah A.P."/>
            <person name="Susilo A.W."/>
            <person name="Rosmana A."/>
            <person name="McMahon P."/>
            <person name="Junaid M."/>
            <person name="Guest D."/>
            <person name="Kheng T.Y."/>
            <person name="Meinhardt L.W."/>
            <person name="Bailey B.A."/>
        </authorList>
    </citation>
    <scope>NUCLEOTIDE SEQUENCE [LARGE SCALE GENOMIC DNA]</scope>
    <source>
        <strain evidence="3 4">CT2</strain>
    </source>
</reference>
<feature type="compositionally biased region" description="Basic and acidic residues" evidence="1">
    <location>
        <begin position="139"/>
        <end position="148"/>
    </location>
</feature>
<sequence length="277" mass="31233">MSGNKRKRSAHRQDGELPLHARPLQIRAYEAELVHDRPNLASQLEEKGGLIRWGDQDIWVDRFDVRLLLESVEDIAASSGAVSSHVPGDPLADVGWDNVPSDSEDTFFLSRQEVIEYQHDKRQRALEKGRQDRLRALAEEDQAARQEPSEAGWGNSDEEATQGNLMRRTAAHLGGSPNPIQLEMRILANHGTDPRFAFLRGRWKRAWARMRTLEQPPAGMGAGIGGLAGYASDSDDSEAPEPDKHDDIQARRRERAREWMQKRREEQRAKGAEVHSG</sequence>
<dbReference type="EMBL" id="SSOP01000084">
    <property type="protein sequence ID" value="KAB5591875.1"/>
    <property type="molecule type" value="Genomic_DNA"/>
</dbReference>
<proteinExistence type="predicted"/>